<dbReference type="EMBL" id="CAUYUJ010014444">
    <property type="protein sequence ID" value="CAK0841287.1"/>
    <property type="molecule type" value="Genomic_DNA"/>
</dbReference>
<name>A0ABN9T862_9DINO</name>
<dbReference type="Proteomes" id="UP001189429">
    <property type="component" value="Unassembled WGS sequence"/>
</dbReference>
<reference evidence="2" key="1">
    <citation type="submission" date="2023-10" db="EMBL/GenBank/DDBJ databases">
        <authorList>
            <person name="Chen Y."/>
            <person name="Shah S."/>
            <person name="Dougan E. K."/>
            <person name="Thang M."/>
            <person name="Chan C."/>
        </authorList>
    </citation>
    <scope>NUCLEOTIDE SEQUENCE [LARGE SCALE GENOMIC DNA]</scope>
</reference>
<sequence>MVAGKRRALLRIPPRAPEPQQRWLDAAPRQALLPRGEERGGEKQADDDERAGGSLGPAVRAGRRRKGPGGGTRGNNHYETGQVRGRKRRAARDEAADPAAATRAGWPTGSALARGGSFVSRFAQQNIDGMYWQQVGKPGNPVARHHHHNPDYTMGVSSVAINNAN</sequence>
<keyword evidence="3" id="KW-1185">Reference proteome</keyword>
<evidence type="ECO:0000313" key="2">
    <source>
        <dbReference type="EMBL" id="CAK0841287.1"/>
    </source>
</evidence>
<gene>
    <name evidence="2" type="ORF">PCOR1329_LOCUS36536</name>
</gene>
<feature type="region of interest" description="Disordered" evidence="1">
    <location>
        <begin position="1"/>
        <end position="108"/>
    </location>
</feature>
<evidence type="ECO:0000256" key="1">
    <source>
        <dbReference type="SAM" id="MobiDB-lite"/>
    </source>
</evidence>
<comment type="caution">
    <text evidence="2">The sequence shown here is derived from an EMBL/GenBank/DDBJ whole genome shotgun (WGS) entry which is preliminary data.</text>
</comment>
<evidence type="ECO:0000313" key="3">
    <source>
        <dbReference type="Proteomes" id="UP001189429"/>
    </source>
</evidence>
<feature type="compositionally biased region" description="Basic and acidic residues" evidence="1">
    <location>
        <begin position="35"/>
        <end position="44"/>
    </location>
</feature>
<protein>
    <submittedName>
        <fullName evidence="2">Uncharacterized protein</fullName>
    </submittedName>
</protein>
<proteinExistence type="predicted"/>
<accession>A0ABN9T862</accession>
<organism evidence="2 3">
    <name type="scientific">Prorocentrum cordatum</name>
    <dbReference type="NCBI Taxonomy" id="2364126"/>
    <lineage>
        <taxon>Eukaryota</taxon>
        <taxon>Sar</taxon>
        <taxon>Alveolata</taxon>
        <taxon>Dinophyceae</taxon>
        <taxon>Prorocentrales</taxon>
        <taxon>Prorocentraceae</taxon>
        <taxon>Prorocentrum</taxon>
    </lineage>
</organism>